<comment type="subunit">
    <text evidence="8">Homodimer. Interacts with FtsZ.</text>
</comment>
<dbReference type="Pfam" id="PF05164">
    <property type="entry name" value="ZapA"/>
    <property type="match status" value="1"/>
</dbReference>
<dbReference type="RefSeq" id="WP_111575030.1">
    <property type="nucleotide sequence ID" value="NZ_JBHEEY010000005.1"/>
</dbReference>
<dbReference type="Gene3D" id="3.30.160.880">
    <property type="entry name" value="Cell division protein ZapA protomer, N-terminal domain"/>
    <property type="match status" value="1"/>
</dbReference>
<dbReference type="Proteomes" id="UP000249453">
    <property type="component" value="Unassembled WGS sequence"/>
</dbReference>
<keyword evidence="10" id="KW-0175">Coiled coil</keyword>
<evidence type="ECO:0000313" key="11">
    <source>
        <dbReference type="EMBL" id="RAK30007.1"/>
    </source>
</evidence>
<keyword evidence="4 11" id="KW-0132">Cell division</keyword>
<dbReference type="SUPFAM" id="SSF102829">
    <property type="entry name" value="Cell division protein ZapA-like"/>
    <property type="match status" value="1"/>
</dbReference>
<reference evidence="11 12" key="1">
    <citation type="submission" date="2018-06" db="EMBL/GenBank/DDBJ databases">
        <title>Genomic Encyclopedia of Type Strains, Phase IV (KMG-IV): sequencing the most valuable type-strain genomes for metagenomic binning, comparative biology and taxonomic classification.</title>
        <authorList>
            <person name="Goeker M."/>
        </authorList>
    </citation>
    <scope>NUCLEOTIDE SEQUENCE [LARGE SCALE GENOMIC DNA]</scope>
    <source>
        <strain evidence="11 12">DSM 26720</strain>
    </source>
</reference>
<evidence type="ECO:0000313" key="12">
    <source>
        <dbReference type="Proteomes" id="UP000249453"/>
    </source>
</evidence>
<organism evidence="11 12">
    <name type="scientific">Falsochrobactrum ovis</name>
    <dbReference type="NCBI Taxonomy" id="1293442"/>
    <lineage>
        <taxon>Bacteria</taxon>
        <taxon>Pseudomonadati</taxon>
        <taxon>Pseudomonadota</taxon>
        <taxon>Alphaproteobacteria</taxon>
        <taxon>Hyphomicrobiales</taxon>
        <taxon>Brucellaceae</taxon>
        <taxon>Falsochrobactrum</taxon>
    </lineage>
</organism>
<dbReference type="PANTHER" id="PTHR34981:SF1">
    <property type="entry name" value="CELL DIVISION PROTEIN ZAPA"/>
    <property type="match status" value="1"/>
</dbReference>
<evidence type="ECO:0000256" key="7">
    <source>
        <dbReference type="ARBA" id="ARBA00024910"/>
    </source>
</evidence>
<name>A0A364JVT5_9HYPH</name>
<comment type="subcellular location">
    <subcellularLocation>
        <location evidence="1">Cytoplasm</location>
    </subcellularLocation>
</comment>
<dbReference type="GO" id="GO:0000917">
    <property type="term" value="P:division septum assembly"/>
    <property type="evidence" value="ECO:0007669"/>
    <property type="project" value="UniProtKB-KW"/>
</dbReference>
<dbReference type="GO" id="GO:0043093">
    <property type="term" value="P:FtsZ-dependent cytokinesis"/>
    <property type="evidence" value="ECO:0007669"/>
    <property type="project" value="TreeGrafter"/>
</dbReference>
<dbReference type="OrthoDB" id="9797575at2"/>
<evidence type="ECO:0000256" key="9">
    <source>
        <dbReference type="ARBA" id="ARBA00033158"/>
    </source>
</evidence>
<dbReference type="InterPro" id="IPR007838">
    <property type="entry name" value="Cell_div_ZapA-like"/>
</dbReference>
<sequence length="122" mass="13516">MATVTVIIDGKSYRMACDEGQEEHLASLAARLDQYVTHLKSSFGEIGDLRLTVMAGIMIIDELNEAHKRIKNLESEVETLRRSRDEAVTSADRNDAMVTDMLSEVALRIEQAAARILPSPNS</sequence>
<comment type="caution">
    <text evidence="11">The sequence shown here is derived from an EMBL/GenBank/DDBJ whole genome shotgun (WGS) entry which is preliminary data.</text>
</comment>
<dbReference type="GO" id="GO:0000921">
    <property type="term" value="P:septin ring assembly"/>
    <property type="evidence" value="ECO:0007669"/>
    <property type="project" value="TreeGrafter"/>
</dbReference>
<keyword evidence="6" id="KW-0131">Cell cycle</keyword>
<dbReference type="GO" id="GO:0032153">
    <property type="term" value="C:cell division site"/>
    <property type="evidence" value="ECO:0007669"/>
    <property type="project" value="TreeGrafter"/>
</dbReference>
<dbReference type="AlphaFoldDB" id="A0A364JVT5"/>
<evidence type="ECO:0000256" key="4">
    <source>
        <dbReference type="ARBA" id="ARBA00022618"/>
    </source>
</evidence>
<comment type="function">
    <text evidence="7">Activator of cell division through the inhibition of FtsZ GTPase activity, therefore promoting FtsZ assembly into bundles of protofilaments necessary for the formation of the division Z ring. It is recruited early at mid-cell but it is not essential for cell division.</text>
</comment>
<dbReference type="PANTHER" id="PTHR34981">
    <property type="entry name" value="CELL DIVISION PROTEIN ZAPA"/>
    <property type="match status" value="1"/>
</dbReference>
<gene>
    <name evidence="11" type="ORF">C7374_10466</name>
</gene>
<dbReference type="InterPro" id="IPR042233">
    <property type="entry name" value="Cell_div_ZapA_N"/>
</dbReference>
<evidence type="ECO:0000256" key="10">
    <source>
        <dbReference type="SAM" id="Coils"/>
    </source>
</evidence>
<feature type="coiled-coil region" evidence="10">
    <location>
        <begin position="63"/>
        <end position="90"/>
    </location>
</feature>
<evidence type="ECO:0000256" key="3">
    <source>
        <dbReference type="ARBA" id="ARBA00022490"/>
    </source>
</evidence>
<dbReference type="GO" id="GO:0005829">
    <property type="term" value="C:cytosol"/>
    <property type="evidence" value="ECO:0007669"/>
    <property type="project" value="TreeGrafter"/>
</dbReference>
<keyword evidence="3" id="KW-0963">Cytoplasm</keyword>
<keyword evidence="5" id="KW-0717">Septation</keyword>
<dbReference type="InterPro" id="IPR036192">
    <property type="entry name" value="Cell_div_ZapA-like_sf"/>
</dbReference>
<evidence type="ECO:0000256" key="6">
    <source>
        <dbReference type="ARBA" id="ARBA00023306"/>
    </source>
</evidence>
<protein>
    <recommendedName>
        <fullName evidence="2">Cell division protein ZapA</fullName>
    </recommendedName>
    <alternativeName>
        <fullName evidence="9">Z ring-associated protein ZapA</fullName>
    </alternativeName>
</protein>
<dbReference type="EMBL" id="QLMK01000004">
    <property type="protein sequence ID" value="RAK30007.1"/>
    <property type="molecule type" value="Genomic_DNA"/>
</dbReference>
<dbReference type="GO" id="GO:0030428">
    <property type="term" value="C:cell septum"/>
    <property type="evidence" value="ECO:0007669"/>
    <property type="project" value="TreeGrafter"/>
</dbReference>
<evidence type="ECO:0000256" key="1">
    <source>
        <dbReference type="ARBA" id="ARBA00004496"/>
    </source>
</evidence>
<proteinExistence type="predicted"/>
<accession>A0A364JVT5</accession>
<evidence type="ECO:0000256" key="5">
    <source>
        <dbReference type="ARBA" id="ARBA00023210"/>
    </source>
</evidence>
<evidence type="ECO:0000256" key="8">
    <source>
        <dbReference type="ARBA" id="ARBA00026068"/>
    </source>
</evidence>
<evidence type="ECO:0000256" key="2">
    <source>
        <dbReference type="ARBA" id="ARBA00015195"/>
    </source>
</evidence>
<keyword evidence="12" id="KW-1185">Reference proteome</keyword>